<feature type="transmembrane region" description="Helical" evidence="3">
    <location>
        <begin position="132"/>
        <end position="151"/>
    </location>
</feature>
<sequence length="192" mass="19642">MPEAPAVPTPAALPLRLEGARLATKTLVVALGTLVLAASSWIEVPMVPVPMTMQTYAVLLVGALCGWRLALATVLAWLGEAMVGLPVLAGGAGGLAHFAGPTGGYLVSFPLAAALVGLLAERGWTKRVLPAFAVMLAGHGVIFALGVSWLATRIGLAQAIAFGLTPFLLGTVLKSALAVATLRVVPHGRRAR</sequence>
<evidence type="ECO:0000256" key="1">
    <source>
        <dbReference type="ARBA" id="ARBA00010692"/>
    </source>
</evidence>
<comment type="subcellular location">
    <subcellularLocation>
        <location evidence="2">Cell membrane</location>
        <topology evidence="2">Multi-pass membrane protein</topology>
    </subcellularLocation>
</comment>
<dbReference type="Gene3D" id="1.10.1760.20">
    <property type="match status" value="1"/>
</dbReference>
<dbReference type="InterPro" id="IPR003784">
    <property type="entry name" value="BioY"/>
</dbReference>
<comment type="similarity">
    <text evidence="1 2">Belongs to the BioY family.</text>
</comment>
<feature type="transmembrane region" description="Helical" evidence="3">
    <location>
        <begin position="22"/>
        <end position="44"/>
    </location>
</feature>
<dbReference type="PANTHER" id="PTHR34295:SF1">
    <property type="entry name" value="BIOTIN TRANSPORTER BIOY"/>
    <property type="match status" value="1"/>
</dbReference>
<gene>
    <name evidence="4" type="ORF">U1T56_11555</name>
</gene>
<evidence type="ECO:0000256" key="3">
    <source>
        <dbReference type="SAM" id="Phobius"/>
    </source>
</evidence>
<dbReference type="EMBL" id="JBBLZC010000010">
    <property type="protein sequence ID" value="MEK0083790.1"/>
    <property type="molecule type" value="Genomic_DNA"/>
</dbReference>
<dbReference type="PIRSF" id="PIRSF016661">
    <property type="entry name" value="BioY"/>
    <property type="match status" value="1"/>
</dbReference>
<keyword evidence="2 3" id="KW-0472">Membrane</keyword>
<accession>A0ABU8XTQ2</accession>
<proteinExistence type="inferred from homology"/>
<evidence type="ECO:0000313" key="5">
    <source>
        <dbReference type="Proteomes" id="UP001375743"/>
    </source>
</evidence>
<dbReference type="Proteomes" id="UP001375743">
    <property type="component" value="Unassembled WGS sequence"/>
</dbReference>
<keyword evidence="5" id="KW-1185">Reference proteome</keyword>
<evidence type="ECO:0000256" key="2">
    <source>
        <dbReference type="PIRNR" id="PIRNR016661"/>
    </source>
</evidence>
<dbReference type="RefSeq" id="WP_418159638.1">
    <property type="nucleotide sequence ID" value="NZ_JBBLZC010000010.1"/>
</dbReference>
<organism evidence="4 5">
    <name type="scientific">Benzoatithermus flavus</name>
    <dbReference type="NCBI Taxonomy" id="3108223"/>
    <lineage>
        <taxon>Bacteria</taxon>
        <taxon>Pseudomonadati</taxon>
        <taxon>Pseudomonadota</taxon>
        <taxon>Alphaproteobacteria</taxon>
        <taxon>Geminicoccales</taxon>
        <taxon>Geminicoccaceae</taxon>
        <taxon>Benzoatithermus</taxon>
    </lineage>
</organism>
<name>A0ABU8XTQ2_9PROT</name>
<evidence type="ECO:0000313" key="4">
    <source>
        <dbReference type="EMBL" id="MEK0083790.1"/>
    </source>
</evidence>
<dbReference type="PANTHER" id="PTHR34295">
    <property type="entry name" value="BIOTIN TRANSPORTER BIOY"/>
    <property type="match status" value="1"/>
</dbReference>
<reference evidence="4 5" key="1">
    <citation type="submission" date="2024-01" db="EMBL/GenBank/DDBJ databases">
        <title>Multi-omics insights into the function and evolution of sodium benzoate biodegradation pathways in Benzoatithermus flavus gen. nov., sp. nov. from hot spring.</title>
        <authorList>
            <person name="Hu C.-J."/>
            <person name="Li W.-J."/>
        </authorList>
    </citation>
    <scope>NUCLEOTIDE SEQUENCE [LARGE SCALE GENOMIC DNA]</scope>
    <source>
        <strain evidence="4 5">SYSU G07066</strain>
    </source>
</reference>
<keyword evidence="3" id="KW-0812">Transmembrane</keyword>
<feature type="transmembrane region" description="Helical" evidence="3">
    <location>
        <begin position="98"/>
        <end position="120"/>
    </location>
</feature>
<dbReference type="Pfam" id="PF02632">
    <property type="entry name" value="BioY"/>
    <property type="match status" value="1"/>
</dbReference>
<comment type="caution">
    <text evidence="4">The sequence shown here is derived from an EMBL/GenBank/DDBJ whole genome shotgun (WGS) entry which is preliminary data.</text>
</comment>
<protein>
    <recommendedName>
        <fullName evidence="2">Biotin transporter</fullName>
    </recommendedName>
</protein>
<keyword evidence="2" id="KW-1003">Cell membrane</keyword>
<keyword evidence="2" id="KW-0813">Transport</keyword>
<feature type="transmembrane region" description="Helical" evidence="3">
    <location>
        <begin position="56"/>
        <end position="78"/>
    </location>
</feature>
<feature type="transmembrane region" description="Helical" evidence="3">
    <location>
        <begin position="157"/>
        <end position="182"/>
    </location>
</feature>
<keyword evidence="3" id="KW-1133">Transmembrane helix</keyword>